<gene>
    <name evidence="3" type="ORF">MKK02DRAFT_24973</name>
</gene>
<evidence type="ECO:0000256" key="1">
    <source>
        <dbReference type="SAM" id="MobiDB-lite"/>
    </source>
</evidence>
<evidence type="ECO:0000313" key="3">
    <source>
        <dbReference type="EMBL" id="KAI9636015.1"/>
    </source>
</evidence>
<dbReference type="AlphaFoldDB" id="A0AA38LUP0"/>
<feature type="compositionally biased region" description="Low complexity" evidence="1">
    <location>
        <begin position="240"/>
        <end position="249"/>
    </location>
</feature>
<dbReference type="Proteomes" id="UP001164286">
    <property type="component" value="Unassembled WGS sequence"/>
</dbReference>
<keyword evidence="2" id="KW-0472">Membrane</keyword>
<feature type="region of interest" description="Disordered" evidence="1">
    <location>
        <begin position="228"/>
        <end position="249"/>
    </location>
</feature>
<comment type="caution">
    <text evidence="3">The sequence shown here is derived from an EMBL/GenBank/DDBJ whole genome shotgun (WGS) entry which is preliminary data.</text>
</comment>
<dbReference type="GeneID" id="77726163"/>
<dbReference type="EMBL" id="JAKWFO010000005">
    <property type="protein sequence ID" value="KAI9636015.1"/>
    <property type="molecule type" value="Genomic_DNA"/>
</dbReference>
<accession>A0AA38LUP0</accession>
<dbReference type="RefSeq" id="XP_052945792.1">
    <property type="nucleotide sequence ID" value="XM_053086962.1"/>
</dbReference>
<keyword evidence="2" id="KW-0812">Transmembrane</keyword>
<keyword evidence="2" id="KW-1133">Transmembrane helix</keyword>
<evidence type="ECO:0000256" key="2">
    <source>
        <dbReference type="SAM" id="Phobius"/>
    </source>
</evidence>
<name>A0AA38LUP0_9TREE</name>
<dbReference type="Gene3D" id="2.60.120.260">
    <property type="entry name" value="Galactose-binding domain-like"/>
    <property type="match status" value="1"/>
</dbReference>
<protein>
    <submittedName>
        <fullName evidence="3">Uncharacterized protein</fullName>
    </submittedName>
</protein>
<evidence type="ECO:0000313" key="4">
    <source>
        <dbReference type="Proteomes" id="UP001164286"/>
    </source>
</evidence>
<sequence length="321" mass="33186">VNQVSFLWEGSAGTTVSLGVDGQLSTGDAGAGSAQVPVAQGVHTARIQVDSTQANKGNNFGLIGATLKTAVSFTSSSQNFTLDDASSAITYTGWTSTTVSSAPVEAIRSGKFWHDTISYTSSSNAAASFTFTGQLLYIFGCTGPSFGTFQLSIDGSACGIYNATSAVNTYGTLLFVGQAGDGEHKVEVKNMEDGRLLALDYFVATSSGSEPAPAPSLYPVPNPSPVSPAPPAVFPGGQGQTSTGTEGGTSSSVIGGILGALFGVLLLFLLWRYRQFRKEGGEGSFFAALCGPSKGKPQTAGTGTNDFKLWPMVRFRPKYAT</sequence>
<feature type="non-terminal residue" evidence="3">
    <location>
        <position position="321"/>
    </location>
</feature>
<feature type="transmembrane region" description="Helical" evidence="2">
    <location>
        <begin position="253"/>
        <end position="271"/>
    </location>
</feature>
<organism evidence="3 4">
    <name type="scientific">Dioszegia hungarica</name>
    <dbReference type="NCBI Taxonomy" id="4972"/>
    <lineage>
        <taxon>Eukaryota</taxon>
        <taxon>Fungi</taxon>
        <taxon>Dikarya</taxon>
        <taxon>Basidiomycota</taxon>
        <taxon>Agaricomycotina</taxon>
        <taxon>Tremellomycetes</taxon>
        <taxon>Tremellales</taxon>
        <taxon>Bulleribasidiaceae</taxon>
        <taxon>Dioszegia</taxon>
    </lineage>
</organism>
<proteinExistence type="predicted"/>
<reference evidence="3" key="1">
    <citation type="journal article" date="2022" name="G3 (Bethesda)">
        <title>High quality genome of the basidiomycete yeast Dioszegia hungarica PDD-24b-2 isolated from cloud water.</title>
        <authorList>
            <person name="Jarrige D."/>
            <person name="Haridas S."/>
            <person name="Bleykasten-Grosshans C."/>
            <person name="Joly M."/>
            <person name="Nadalig T."/>
            <person name="Sancelme M."/>
            <person name="Vuilleumier S."/>
            <person name="Grigoriev I.V."/>
            <person name="Amato P."/>
            <person name="Bringel F."/>
        </authorList>
    </citation>
    <scope>NUCLEOTIDE SEQUENCE</scope>
    <source>
        <strain evidence="3">PDD-24b-2</strain>
    </source>
</reference>
<keyword evidence="4" id="KW-1185">Reference proteome</keyword>